<dbReference type="Proteomes" id="UP000229681">
    <property type="component" value="Unassembled WGS sequence"/>
</dbReference>
<dbReference type="InterPro" id="IPR035897">
    <property type="entry name" value="Toll_tir_struct_dom_sf"/>
</dbReference>
<sequence>MAAAMQVFISYARADSAFAWQLFEDLSKYDLALWMDVRSIPKGANWDSEVQRGLDSSDLMLVLLSPNSVNSQNVADEWSYFIEKNKPVLPLLIMPTEVPFRLSRRQRIDFTTDYEVGFRELLRAIGSPPRLDSDSTERIVRPRTPPRPQAARPVAPPERAILTSHPPTLEPIVRSFPIIWASHYHWWHGMRGGELGEVLINARELLLVPPKAPVIRILLEDLVSLKVQRALDPHLKLTYRNVQGQFQSLVMMGATRARRLAINQEILNLLKWLTKRPLE</sequence>
<evidence type="ECO:0000313" key="4">
    <source>
        <dbReference type="Proteomes" id="UP000229681"/>
    </source>
</evidence>
<dbReference type="SUPFAM" id="SSF52200">
    <property type="entry name" value="Toll/Interleukin receptor TIR domain"/>
    <property type="match status" value="1"/>
</dbReference>
<evidence type="ECO:0000259" key="2">
    <source>
        <dbReference type="PROSITE" id="PS50104"/>
    </source>
</evidence>
<evidence type="ECO:0000313" key="3">
    <source>
        <dbReference type="EMBL" id="PJF37327.1"/>
    </source>
</evidence>
<feature type="region of interest" description="Disordered" evidence="1">
    <location>
        <begin position="128"/>
        <end position="155"/>
    </location>
</feature>
<comment type="caution">
    <text evidence="3">The sequence shown here is derived from an EMBL/GenBank/DDBJ whole genome shotgun (WGS) entry which is preliminary data.</text>
</comment>
<dbReference type="EMBL" id="PGTM01000005">
    <property type="protein sequence ID" value="PJF37327.1"/>
    <property type="molecule type" value="Genomic_DNA"/>
</dbReference>
<organism evidence="3 4">
    <name type="scientific">Candidatus Thermofonsia Clade 1 bacterium</name>
    <dbReference type="NCBI Taxonomy" id="2364210"/>
    <lineage>
        <taxon>Bacteria</taxon>
        <taxon>Bacillati</taxon>
        <taxon>Chloroflexota</taxon>
        <taxon>Candidatus Thermofontia</taxon>
        <taxon>Candidatus Thermofonsia Clade 1</taxon>
    </lineage>
</organism>
<dbReference type="Pfam" id="PF13676">
    <property type="entry name" value="TIR_2"/>
    <property type="match status" value="1"/>
</dbReference>
<feature type="domain" description="TIR" evidence="2">
    <location>
        <begin position="3"/>
        <end position="125"/>
    </location>
</feature>
<dbReference type="Gene3D" id="3.40.50.10140">
    <property type="entry name" value="Toll/interleukin-1 receptor homology (TIR) domain"/>
    <property type="match status" value="1"/>
</dbReference>
<dbReference type="InterPro" id="IPR000157">
    <property type="entry name" value="TIR_dom"/>
</dbReference>
<dbReference type="PROSITE" id="PS50104">
    <property type="entry name" value="TIR"/>
    <property type="match status" value="1"/>
</dbReference>
<protein>
    <recommendedName>
        <fullName evidence="2">TIR domain-containing protein</fullName>
    </recommendedName>
</protein>
<gene>
    <name evidence="3" type="ORF">CUN49_00795</name>
</gene>
<reference evidence="3 4" key="1">
    <citation type="submission" date="2017-11" db="EMBL/GenBank/DDBJ databases">
        <title>Evolution of Phototrophy in the Chloroflexi Phylum Driven by Horizontal Gene Transfer.</title>
        <authorList>
            <person name="Ward L.M."/>
            <person name="Hemp J."/>
            <person name="Shih P.M."/>
            <person name="Mcglynn S.E."/>
            <person name="Fischer W."/>
        </authorList>
    </citation>
    <scope>NUCLEOTIDE SEQUENCE [LARGE SCALE GENOMIC DNA]</scope>
    <source>
        <strain evidence="3">JP3_13</strain>
    </source>
</reference>
<dbReference type="GO" id="GO:0007165">
    <property type="term" value="P:signal transduction"/>
    <property type="evidence" value="ECO:0007669"/>
    <property type="project" value="InterPro"/>
</dbReference>
<name>A0A2M8PIF7_9CHLR</name>
<proteinExistence type="predicted"/>
<feature type="compositionally biased region" description="Basic and acidic residues" evidence="1">
    <location>
        <begin position="131"/>
        <end position="140"/>
    </location>
</feature>
<accession>A0A2M8PIF7</accession>
<evidence type="ECO:0000256" key="1">
    <source>
        <dbReference type="SAM" id="MobiDB-lite"/>
    </source>
</evidence>
<dbReference type="AlphaFoldDB" id="A0A2M8PIF7"/>